<keyword evidence="1" id="KW-0472">Membrane</keyword>
<accession>A0A9X2YZW0</accession>
<proteinExistence type="predicted"/>
<dbReference type="AlphaFoldDB" id="A0A9X2YZW0"/>
<feature type="transmembrane region" description="Helical" evidence="1">
    <location>
        <begin position="12"/>
        <end position="37"/>
    </location>
</feature>
<feature type="transmembrane region" description="Helical" evidence="1">
    <location>
        <begin position="100"/>
        <end position="118"/>
    </location>
</feature>
<feature type="transmembrane region" description="Helical" evidence="1">
    <location>
        <begin position="224"/>
        <end position="244"/>
    </location>
</feature>
<name>A0A9X2YZW0_9MYCO</name>
<organism evidence="2 3">
    <name type="scientific">Mycobacterium yunnanensis</name>
    <dbReference type="NCBI Taxonomy" id="368477"/>
    <lineage>
        <taxon>Bacteria</taxon>
        <taxon>Bacillati</taxon>
        <taxon>Actinomycetota</taxon>
        <taxon>Actinomycetes</taxon>
        <taxon>Mycobacteriales</taxon>
        <taxon>Mycobacteriaceae</taxon>
        <taxon>Mycobacterium</taxon>
    </lineage>
</organism>
<feature type="transmembrane region" description="Helical" evidence="1">
    <location>
        <begin position="400"/>
        <end position="419"/>
    </location>
</feature>
<protein>
    <submittedName>
        <fullName evidence="2">Uncharacterized protein</fullName>
    </submittedName>
</protein>
<feature type="transmembrane region" description="Helical" evidence="1">
    <location>
        <begin position="178"/>
        <end position="204"/>
    </location>
</feature>
<feature type="transmembrane region" description="Helical" evidence="1">
    <location>
        <begin position="347"/>
        <end position="367"/>
    </location>
</feature>
<evidence type="ECO:0000313" key="2">
    <source>
        <dbReference type="EMBL" id="MCV7421465.1"/>
    </source>
</evidence>
<reference evidence="2" key="1">
    <citation type="submission" date="2020-07" db="EMBL/GenBank/DDBJ databases">
        <authorList>
            <person name="Pettersson B.M.F."/>
            <person name="Behra P.R.K."/>
            <person name="Ramesh M."/>
            <person name="Das S."/>
            <person name="Dasgupta S."/>
            <person name="Kirsebom L.A."/>
        </authorList>
    </citation>
    <scope>NUCLEOTIDE SEQUENCE</scope>
    <source>
        <strain evidence="2">DSM 44838</strain>
    </source>
</reference>
<feature type="transmembrane region" description="Helical" evidence="1">
    <location>
        <begin position="57"/>
        <end position="79"/>
    </location>
</feature>
<keyword evidence="3" id="KW-1185">Reference proteome</keyword>
<reference evidence="2" key="2">
    <citation type="journal article" date="2022" name="BMC Genomics">
        <title>Comparative genome analysis of mycobacteria focusing on tRNA and non-coding RNA.</title>
        <authorList>
            <person name="Behra P.R.K."/>
            <person name="Pettersson B.M.F."/>
            <person name="Ramesh M."/>
            <person name="Das S."/>
            <person name="Dasgupta S."/>
            <person name="Kirsebom L.A."/>
        </authorList>
    </citation>
    <scope>NUCLEOTIDE SEQUENCE</scope>
    <source>
        <strain evidence="2">DSM 44838</strain>
    </source>
</reference>
<keyword evidence="1" id="KW-1133">Transmembrane helix</keyword>
<gene>
    <name evidence="2" type="ORF">H7K45_13010</name>
</gene>
<comment type="caution">
    <text evidence="2">The sequence shown here is derived from an EMBL/GenBank/DDBJ whole genome shotgun (WGS) entry which is preliminary data.</text>
</comment>
<sequence length="425" mass="46500">MPPPAKWFTPVVFILAPVLASFGAWMVLGGLAMMGYAGGSWEKLAGFSEPASLTLRSIVLLVFWYAAVTAMSMAGWRLGRQSNPRPARVVLTTSPTFERRYFFVILLAATVGIGYSLYQIGSPLAIISSLSAQTGNDLYSSLSKTTSPTTLRYSTILAAPVGVYLWRRKLLAWPFMAFAVALLLANAMLAHRLSLLMASVVYLAMWARQRTTTRRSAATTTNRWIAIVAIAVVGFSLLGALNYFRNANYYRDAGVSNPAAMNLYQMGAYLAVPAQVSIGVSDAVMSGAWHVPSDPVHALTAIEPTFLQFEKVSKDDSWKRASVFGYSVKFAPNFFTVSVFADTYALYGTWGWIYTFGLYAFAGYLLARMTKYGTVIAGSAGVVAYCFSEMWRIQILSYGIVIYLLLLTFGSALIAGVGMKRDMEP</sequence>
<keyword evidence="1" id="KW-0812">Transmembrane</keyword>
<dbReference type="EMBL" id="JACKVK010000008">
    <property type="protein sequence ID" value="MCV7421465.1"/>
    <property type="molecule type" value="Genomic_DNA"/>
</dbReference>
<dbReference type="Proteomes" id="UP001141629">
    <property type="component" value="Unassembled WGS sequence"/>
</dbReference>
<evidence type="ECO:0000313" key="3">
    <source>
        <dbReference type="Proteomes" id="UP001141629"/>
    </source>
</evidence>
<feature type="transmembrane region" description="Helical" evidence="1">
    <location>
        <begin position="150"/>
        <end position="166"/>
    </location>
</feature>
<evidence type="ECO:0000256" key="1">
    <source>
        <dbReference type="SAM" id="Phobius"/>
    </source>
</evidence>